<organism evidence="1">
    <name type="scientific">Anguilla anguilla</name>
    <name type="common">European freshwater eel</name>
    <name type="synonym">Muraena anguilla</name>
    <dbReference type="NCBI Taxonomy" id="7936"/>
    <lineage>
        <taxon>Eukaryota</taxon>
        <taxon>Metazoa</taxon>
        <taxon>Chordata</taxon>
        <taxon>Craniata</taxon>
        <taxon>Vertebrata</taxon>
        <taxon>Euteleostomi</taxon>
        <taxon>Actinopterygii</taxon>
        <taxon>Neopterygii</taxon>
        <taxon>Teleostei</taxon>
        <taxon>Anguilliformes</taxon>
        <taxon>Anguillidae</taxon>
        <taxon>Anguilla</taxon>
    </lineage>
</organism>
<evidence type="ECO:0000313" key="1">
    <source>
        <dbReference type="EMBL" id="JAH96668.1"/>
    </source>
</evidence>
<accession>A0A0E9X4P8</accession>
<protein>
    <submittedName>
        <fullName evidence="1">Uncharacterized protein</fullName>
    </submittedName>
</protein>
<reference evidence="1" key="1">
    <citation type="submission" date="2014-11" db="EMBL/GenBank/DDBJ databases">
        <authorList>
            <person name="Amaro Gonzalez C."/>
        </authorList>
    </citation>
    <scope>NUCLEOTIDE SEQUENCE</scope>
</reference>
<reference evidence="1" key="2">
    <citation type="journal article" date="2015" name="Fish Shellfish Immunol.">
        <title>Early steps in the European eel (Anguilla anguilla)-Vibrio vulnificus interaction in the gills: Role of the RtxA13 toxin.</title>
        <authorList>
            <person name="Callol A."/>
            <person name="Pajuelo D."/>
            <person name="Ebbesson L."/>
            <person name="Teles M."/>
            <person name="MacKenzie S."/>
            <person name="Amaro C."/>
        </authorList>
    </citation>
    <scope>NUCLEOTIDE SEQUENCE</scope>
</reference>
<dbReference type="AlphaFoldDB" id="A0A0E9X4P8"/>
<name>A0A0E9X4P8_ANGAN</name>
<sequence>MQSNSSTTLYTSVKKFCPDFYKTVCSSLKILTVKTEVSLGIPKCCILGHNIT</sequence>
<dbReference type="EMBL" id="GBXM01011909">
    <property type="protein sequence ID" value="JAH96668.1"/>
    <property type="molecule type" value="Transcribed_RNA"/>
</dbReference>
<proteinExistence type="predicted"/>